<dbReference type="InterPro" id="IPR035421">
    <property type="entry name" value="Terminase_6C"/>
</dbReference>
<gene>
    <name evidence="3" type="ORF">TO73_0184</name>
</gene>
<dbReference type="Proteomes" id="UP000058660">
    <property type="component" value="Chromosome"/>
</dbReference>
<keyword evidence="4" id="KW-1185">Reference proteome</keyword>
<evidence type="ECO:0000259" key="2">
    <source>
        <dbReference type="Pfam" id="PF17289"/>
    </source>
</evidence>
<dbReference type="EMBL" id="CP010822">
    <property type="protein sequence ID" value="ALJ90048.1"/>
    <property type="molecule type" value="Genomic_DNA"/>
</dbReference>
<accession>A0ABN4IFB0</accession>
<dbReference type="Pfam" id="PF03237">
    <property type="entry name" value="Terminase_6N"/>
    <property type="match status" value="1"/>
</dbReference>
<feature type="domain" description="Terminase large subunit gp17-like C-terminal" evidence="2">
    <location>
        <begin position="247"/>
        <end position="401"/>
    </location>
</feature>
<reference evidence="4" key="1">
    <citation type="journal article" date="2015" name="PLoS ONE">
        <title>Complete Genome Sequence of Thermus aquaticus Y51MC23.</title>
        <authorList>
            <person name="Brumm P.J."/>
            <person name="Monsma S."/>
            <person name="Keough B."/>
            <person name="Jasinovica S."/>
            <person name="Ferguson E."/>
            <person name="Schoenfeld T."/>
            <person name="Lodes M."/>
            <person name="Mead D.A."/>
        </authorList>
    </citation>
    <scope>NUCLEOTIDE SEQUENCE [LARGE SCALE GENOMIC DNA]</scope>
    <source>
        <strain evidence="4">BAA-2747 / Y51MC23</strain>
    </source>
</reference>
<dbReference type="InterPro" id="IPR027417">
    <property type="entry name" value="P-loop_NTPase"/>
</dbReference>
<dbReference type="Gene3D" id="3.30.420.240">
    <property type="match status" value="1"/>
</dbReference>
<keyword evidence="1" id="KW-1188">Viral release from host cell</keyword>
<dbReference type="RefSeq" id="WP_003047180.1">
    <property type="nucleotide sequence ID" value="NZ_CP010822.1"/>
</dbReference>
<sequence length="426" mass="47372">MKRVIPLVFPPLHPAQREVVGAAKRFNLLRCGRRWGKTTLLLRLAAQAAAERGQAVGWFAPIYSLLAPAYEELLRRTRPGVVRAAERPQPVIRYVSGGRIEFWSLDSKDVPGRGRAYDLAIIDEAAFAPSLARVWEEAILPTLLDRLGSAWIASTPKGRNAFYELWNLTLDDPAWAHFHEPSHRNPFLSQEELARMAATMTRERYRQEILAEWVDAEGRVFSEDALEAALLLQGPEDPRPGERYAAGVDLARSQDYTAVAVLRLGAQLELVRVERWRGLSYTLTARKVAALLARYEAYAHVDATGVGDAAWEGIRAEWPRVRPIRITGGRDDGRETRSKENLVGRLQSALETQELLLYPHPELLAELRAFEARPLPSGGYAYSAPEGLHDDLVMALALALDAARASRGTGQVLKVPGRWSGLRGGV</sequence>
<dbReference type="Pfam" id="PF17289">
    <property type="entry name" value="Terminase_6C"/>
    <property type="match status" value="1"/>
</dbReference>
<organism evidence="3 4">
    <name type="scientific">Thermus aquaticus (strain ATCC BAA-2747 / Y51MC23)</name>
    <dbReference type="NCBI Taxonomy" id="498848"/>
    <lineage>
        <taxon>Bacteria</taxon>
        <taxon>Thermotogati</taxon>
        <taxon>Deinococcota</taxon>
        <taxon>Deinococci</taxon>
        <taxon>Thermales</taxon>
        <taxon>Thermaceae</taxon>
        <taxon>Thermus</taxon>
    </lineage>
</organism>
<name>A0ABN4IFB0_THEA5</name>
<evidence type="ECO:0000313" key="4">
    <source>
        <dbReference type="Proteomes" id="UP000058660"/>
    </source>
</evidence>
<evidence type="ECO:0000256" key="1">
    <source>
        <dbReference type="ARBA" id="ARBA00022612"/>
    </source>
</evidence>
<protein>
    <submittedName>
        <fullName evidence="3">Phage terminase, large subunit</fullName>
    </submittedName>
</protein>
<dbReference type="Gene3D" id="3.40.50.300">
    <property type="entry name" value="P-loop containing nucleotide triphosphate hydrolases"/>
    <property type="match status" value="1"/>
</dbReference>
<evidence type="ECO:0000313" key="3">
    <source>
        <dbReference type="EMBL" id="ALJ90048.1"/>
    </source>
</evidence>
<proteinExistence type="predicted"/>